<comment type="similarity">
    <text evidence="1 5">Belongs to the HisA/HisF family.</text>
</comment>
<comment type="pathway">
    <text evidence="4">Amino-acid biosynthesis.</text>
</comment>
<accession>A0ABM7P451</accession>
<dbReference type="Gene3D" id="3.20.20.70">
    <property type="entry name" value="Aldolase class I"/>
    <property type="match status" value="1"/>
</dbReference>
<evidence type="ECO:0000256" key="3">
    <source>
        <dbReference type="ARBA" id="ARBA00023102"/>
    </source>
</evidence>
<evidence type="ECO:0000256" key="5">
    <source>
        <dbReference type="RuleBase" id="RU003657"/>
    </source>
</evidence>
<dbReference type="Pfam" id="PF00977">
    <property type="entry name" value="His_biosynth"/>
    <property type="match status" value="1"/>
</dbReference>
<dbReference type="Proteomes" id="UP001053296">
    <property type="component" value="Chromosome"/>
</dbReference>
<dbReference type="InterPro" id="IPR006062">
    <property type="entry name" value="His_biosynth"/>
</dbReference>
<evidence type="ECO:0000256" key="2">
    <source>
        <dbReference type="ARBA" id="ARBA00022605"/>
    </source>
</evidence>
<evidence type="ECO:0008006" key="8">
    <source>
        <dbReference type="Google" id="ProtNLM"/>
    </source>
</evidence>
<dbReference type="InterPro" id="IPR013785">
    <property type="entry name" value="Aldolase_TIM"/>
</dbReference>
<reference evidence="6" key="1">
    <citation type="journal article" date="2022" name="Arch. Microbiol.">
        <title>Pseudodesulfovibrio sediminis sp. nov., a mesophilic and neutrophilic sulfate-reducing bacterium isolated from sediment of a brackish lake.</title>
        <authorList>
            <person name="Takahashi A."/>
            <person name="Kojima H."/>
            <person name="Watanabe M."/>
            <person name="Fukui M."/>
        </authorList>
    </citation>
    <scope>NUCLEOTIDE SEQUENCE</scope>
    <source>
        <strain evidence="6">SF6</strain>
    </source>
</reference>
<organism evidence="6 7">
    <name type="scientific">Pseudodesulfovibrio sediminis</name>
    <dbReference type="NCBI Taxonomy" id="2810563"/>
    <lineage>
        <taxon>Bacteria</taxon>
        <taxon>Pseudomonadati</taxon>
        <taxon>Thermodesulfobacteriota</taxon>
        <taxon>Desulfovibrionia</taxon>
        <taxon>Desulfovibrionales</taxon>
        <taxon>Desulfovibrionaceae</taxon>
    </lineage>
</organism>
<dbReference type="InterPro" id="IPR011060">
    <property type="entry name" value="RibuloseP-bd_barrel"/>
</dbReference>
<evidence type="ECO:0000256" key="4">
    <source>
        <dbReference type="ARBA" id="ARBA00029440"/>
    </source>
</evidence>
<dbReference type="PANTHER" id="PTHR21235">
    <property type="entry name" value="IMIDAZOLE GLYCEROL PHOSPHATE SYNTHASE SUBUNIT HISF/H IGP SYNTHASE SUBUNIT HISF/H"/>
    <property type="match status" value="1"/>
</dbReference>
<dbReference type="InterPro" id="IPR050064">
    <property type="entry name" value="IGPS_HisA/HisF"/>
</dbReference>
<dbReference type="EMBL" id="AP024485">
    <property type="protein sequence ID" value="BCS87549.1"/>
    <property type="molecule type" value="Genomic_DNA"/>
</dbReference>
<evidence type="ECO:0000256" key="1">
    <source>
        <dbReference type="ARBA" id="ARBA00009667"/>
    </source>
</evidence>
<keyword evidence="2 5" id="KW-0028">Amino-acid biosynthesis</keyword>
<name>A0ABM7P451_9BACT</name>
<sequence>MDDIREVLRAGADKVAINTEAIKRPELIKQASIAFGSSTIVVSIEAIKRDNGKWEALIEYGRETTGVDALEWAKQAAELGAGELMVTSIDQEGTGKGFDLELTRAISTSVSIPVIAGGGCGKPEDVPQVITEGKADAVSMATTLHYKAIETLAEKSNSHEYELEGNTEFLKTGRGFAKVTPCSIYDIQKTMRQQGLPCRMEANSE</sequence>
<evidence type="ECO:0000313" key="6">
    <source>
        <dbReference type="EMBL" id="BCS87549.1"/>
    </source>
</evidence>
<protein>
    <recommendedName>
        <fullName evidence="8">Imidazole glycerol-phosphate synthase</fullName>
    </recommendedName>
</protein>
<proteinExistence type="inferred from homology"/>
<keyword evidence="3 5" id="KW-0368">Histidine biosynthesis</keyword>
<dbReference type="SUPFAM" id="SSF51366">
    <property type="entry name" value="Ribulose-phoshate binding barrel"/>
    <property type="match status" value="1"/>
</dbReference>
<gene>
    <name evidence="6" type="ORF">PSDVSF_07910</name>
</gene>
<evidence type="ECO:0000313" key="7">
    <source>
        <dbReference type="Proteomes" id="UP001053296"/>
    </source>
</evidence>
<dbReference type="PANTHER" id="PTHR21235:SF2">
    <property type="entry name" value="IMIDAZOLE GLYCEROL PHOSPHATE SYNTHASE HISHF"/>
    <property type="match status" value="1"/>
</dbReference>
<keyword evidence="7" id="KW-1185">Reference proteome</keyword>